<protein>
    <submittedName>
        <fullName evidence="2">NAD(P)-dependent dehydrogenase, short-chain alcohol dehydrogenase family</fullName>
    </submittedName>
</protein>
<dbReference type="PANTHER" id="PTHR43157:SF31">
    <property type="entry name" value="PHOSPHATIDYLINOSITOL-GLYCAN BIOSYNTHESIS CLASS F PROTEIN"/>
    <property type="match status" value="1"/>
</dbReference>
<dbReference type="EMBL" id="OBEG01000003">
    <property type="protein sequence ID" value="SNY84796.1"/>
    <property type="molecule type" value="Genomic_DNA"/>
</dbReference>
<evidence type="ECO:0000313" key="2">
    <source>
        <dbReference type="EMBL" id="SNY84796.1"/>
    </source>
</evidence>
<organism evidence="2 3">
    <name type="scientific">Nocardia amikacinitolerans</name>
    <dbReference type="NCBI Taxonomy" id="756689"/>
    <lineage>
        <taxon>Bacteria</taxon>
        <taxon>Bacillati</taxon>
        <taxon>Actinomycetota</taxon>
        <taxon>Actinomycetes</taxon>
        <taxon>Mycobacteriales</taxon>
        <taxon>Nocardiaceae</taxon>
        <taxon>Nocardia</taxon>
    </lineage>
</organism>
<dbReference type="Gene3D" id="3.40.50.720">
    <property type="entry name" value="NAD(P)-binding Rossmann-like Domain"/>
    <property type="match status" value="1"/>
</dbReference>
<name>A0A285LMD3_9NOCA</name>
<proteinExistence type="predicted"/>
<dbReference type="Pfam" id="PF00106">
    <property type="entry name" value="adh_short"/>
    <property type="match status" value="1"/>
</dbReference>
<dbReference type="PRINTS" id="PR00081">
    <property type="entry name" value="GDHRDH"/>
</dbReference>
<dbReference type="RefSeq" id="WP_097245891.1">
    <property type="nucleotide sequence ID" value="NZ_OBEG01000003.1"/>
</dbReference>
<evidence type="ECO:0000313" key="3">
    <source>
        <dbReference type="Proteomes" id="UP000219565"/>
    </source>
</evidence>
<sequence length="273" mass="29050">MFEPLSAARITMVTGVDTPLGFATARRLAADGAAVILHATDKERAEEVLEALVQTGIPVARLHIVHADFSKLTEVDELAATLAATVPCLHALINASSIPGGERRSRTADGYETTLQINYLAPQRLIAALAPAVAAARGRVVTVSSPLHVGGTVDYSDLDRNRGIYTPMAVYAQFKLALTMFTRTLAETGPEGLTAVSVHPADFEIDMPQLRSHVDAPMDDAADLLAMYSASGAPVVNGGYYEGTRPARPAALVRNSRARARLAAWTNQQYTTA</sequence>
<dbReference type="InterPro" id="IPR036291">
    <property type="entry name" value="NAD(P)-bd_dom_sf"/>
</dbReference>
<dbReference type="Proteomes" id="UP000219565">
    <property type="component" value="Unassembled WGS sequence"/>
</dbReference>
<dbReference type="AlphaFoldDB" id="A0A285LMD3"/>
<reference evidence="2 3" key="1">
    <citation type="submission" date="2017-09" db="EMBL/GenBank/DDBJ databases">
        <authorList>
            <person name="Ehlers B."/>
            <person name="Leendertz F.H."/>
        </authorList>
    </citation>
    <scope>NUCLEOTIDE SEQUENCE [LARGE SCALE GENOMIC DNA]</scope>
    <source>
        <strain evidence="2 3">DSM 45537</strain>
    </source>
</reference>
<dbReference type="InterPro" id="IPR002347">
    <property type="entry name" value="SDR_fam"/>
</dbReference>
<dbReference type="PANTHER" id="PTHR43157">
    <property type="entry name" value="PHOSPHATIDYLINOSITOL-GLYCAN BIOSYNTHESIS CLASS F PROTEIN-RELATED"/>
    <property type="match status" value="1"/>
</dbReference>
<dbReference type="OrthoDB" id="3237043at2"/>
<keyword evidence="1" id="KW-0560">Oxidoreductase</keyword>
<evidence type="ECO:0000256" key="1">
    <source>
        <dbReference type="ARBA" id="ARBA00023002"/>
    </source>
</evidence>
<dbReference type="GO" id="GO:0016491">
    <property type="term" value="F:oxidoreductase activity"/>
    <property type="evidence" value="ECO:0007669"/>
    <property type="project" value="UniProtKB-KW"/>
</dbReference>
<gene>
    <name evidence="2" type="ORF">SAMN04244553_3675</name>
</gene>
<keyword evidence="3" id="KW-1185">Reference proteome</keyword>
<dbReference type="SUPFAM" id="SSF51735">
    <property type="entry name" value="NAD(P)-binding Rossmann-fold domains"/>
    <property type="match status" value="1"/>
</dbReference>
<accession>A0A285LMD3</accession>